<dbReference type="Pfam" id="PF00620">
    <property type="entry name" value="RhoGAP"/>
    <property type="match status" value="1"/>
</dbReference>
<proteinExistence type="predicted"/>
<evidence type="ECO:0000256" key="2">
    <source>
        <dbReference type="ARBA" id="ARBA00004580"/>
    </source>
</evidence>
<accession>A0AAV7JLJ3</accession>
<dbReference type="AlphaFoldDB" id="A0AAV7JLJ3"/>
<dbReference type="Pfam" id="PF22669">
    <property type="entry name" value="Exo_endo_phos2"/>
    <property type="match status" value="1"/>
</dbReference>
<dbReference type="SMART" id="SM00324">
    <property type="entry name" value="RhoGAP"/>
    <property type="match status" value="1"/>
</dbReference>
<dbReference type="PANTHER" id="PTHR11200">
    <property type="entry name" value="INOSITOL 5-PHOSPHATASE"/>
    <property type="match status" value="1"/>
</dbReference>
<dbReference type="GO" id="GO:0046856">
    <property type="term" value="P:phosphatidylinositol dephosphorylation"/>
    <property type="evidence" value="ECO:0007669"/>
    <property type="project" value="InterPro"/>
</dbReference>
<dbReference type="InterPro" id="IPR000300">
    <property type="entry name" value="IPPc"/>
</dbReference>
<dbReference type="PROSITE" id="PS50238">
    <property type="entry name" value="RHOGAP"/>
    <property type="match status" value="1"/>
</dbReference>
<dbReference type="InterPro" id="IPR036691">
    <property type="entry name" value="Endo/exonu/phosph_ase_sf"/>
</dbReference>
<evidence type="ECO:0000313" key="7">
    <source>
        <dbReference type="Proteomes" id="UP001165289"/>
    </source>
</evidence>
<keyword evidence="4" id="KW-0968">Cytoplasmic vesicle</keyword>
<dbReference type="InterPro" id="IPR046985">
    <property type="entry name" value="IP5"/>
</dbReference>
<protein>
    <submittedName>
        <fullName evidence="6">Synaptojanin-1 isoform X3</fullName>
    </submittedName>
</protein>
<evidence type="ECO:0000313" key="6">
    <source>
        <dbReference type="EMBL" id="KAI6649300.1"/>
    </source>
</evidence>
<sequence length="867" mass="97937">MGNSCLRHQNNTVVGTATAPIDLPNIKVEDSPSSGNGTDIIMESDTPSIISPSDNQTSPFFQINLPRHNSDIETSGSDLGVSPVSPLSDSVLERPSLYQNFGLRMIKPQKSEPYLTVPIKSRPAKLTKTYSESRVGFRKSSAVQSCSVFHSLALEHSPTSSLPLSTSPIPDTCGSITNSLLHSLLAERENEFIWKDELSIFCTTWNCHGKIPLVTDIEREWLNKPKQLADIYAIGLQEIDTGYEVLILNQSSNQNQWETVMSSVFKKMGSYVLHETNRLSSMFLMIFVREELSRHITETAVHAISTGIGGILANKGGVAIRFKIHDSTLCFVNSHFSAHVTEIEKRNSEYKEIMTDMLFQIGDRTIPLISHNIVFWFGDLNYRFEMSNTFCYDDVMVACKENDTEALKLHDQFYLEHQRGDIFSEFQEGEITFLPSYKYDPGTNIWDSSAKKRCPAWCDRILWKGEEVKQLSYSMHHTILPSDHKPVSALFNVQIRGVDQQKLDKVGEEVRDKLADKNHKYNGTPIIKVSPPVLRFEDLQFHEQMTKKILITNDSPIPVKISFGQPINVKTLASPYLRISPLSYMLLGDCCMEVSLTIMVGLETIPLISQGQFVIELMLVLHVETGIDQYIYVTGNYLPSSFGVSLDLLSKKSDPIRRLSCIDIGRVSKKTDTHAEIPKEIKTILKYLHSNALQTKDLFMTQGLKSEMRLIRESLDTGAKLPELHSVHSAADFLVTFLMALDDPVIPIKFHDDCVKAANNFKEAKLIIESLPPVHRSTFQYLIAFLKELLNNSKVNRLTALYLSSVFSLCILRPKIQYNENGKLEKKDLRGGTQVHKLKSTFLELFLTNEYTLGTYLAPRSLYLKNT</sequence>
<evidence type="ECO:0000256" key="1">
    <source>
        <dbReference type="ARBA" id="ARBA00004146"/>
    </source>
</evidence>
<dbReference type="GO" id="GO:0030670">
    <property type="term" value="C:phagocytic vesicle membrane"/>
    <property type="evidence" value="ECO:0007669"/>
    <property type="project" value="UniProtKB-SubCell"/>
</dbReference>
<gene>
    <name evidence="6" type="ORF">LOD99_11666</name>
</gene>
<dbReference type="GO" id="GO:0004439">
    <property type="term" value="F:phosphatidylinositol-4,5-bisphosphate 5-phosphatase activity"/>
    <property type="evidence" value="ECO:0007669"/>
    <property type="project" value="TreeGrafter"/>
</dbReference>
<dbReference type="SUPFAM" id="SSF56219">
    <property type="entry name" value="DNase I-like"/>
    <property type="match status" value="1"/>
</dbReference>
<feature type="domain" description="Rho-GAP" evidence="5">
    <location>
        <begin position="662"/>
        <end position="854"/>
    </location>
</feature>
<dbReference type="GO" id="GO:0031901">
    <property type="term" value="C:early endosome membrane"/>
    <property type="evidence" value="ECO:0007669"/>
    <property type="project" value="UniProtKB-SubCell"/>
</dbReference>
<evidence type="ECO:0000256" key="3">
    <source>
        <dbReference type="ARBA" id="ARBA00022753"/>
    </source>
</evidence>
<keyword evidence="3" id="KW-0967">Endosome</keyword>
<name>A0AAV7JLJ3_9METZ</name>
<dbReference type="EMBL" id="JAKMXF010000321">
    <property type="protein sequence ID" value="KAI6649300.1"/>
    <property type="molecule type" value="Genomic_DNA"/>
</dbReference>
<evidence type="ECO:0000259" key="5">
    <source>
        <dbReference type="PROSITE" id="PS50238"/>
    </source>
</evidence>
<dbReference type="InterPro" id="IPR013783">
    <property type="entry name" value="Ig-like_fold"/>
</dbReference>
<dbReference type="Gene3D" id="2.60.40.10">
    <property type="entry name" value="Immunoglobulins"/>
    <property type="match status" value="1"/>
</dbReference>
<comment type="caution">
    <text evidence="6">The sequence shown here is derived from an EMBL/GenBank/DDBJ whole genome shotgun (WGS) entry which is preliminary data.</text>
</comment>
<keyword evidence="7" id="KW-1185">Reference proteome</keyword>
<dbReference type="InterPro" id="IPR048869">
    <property type="entry name" value="OCRL-1_2_ASH"/>
</dbReference>
<dbReference type="Pfam" id="PF21310">
    <property type="entry name" value="OCRL-like_ASH"/>
    <property type="match status" value="1"/>
</dbReference>
<dbReference type="SUPFAM" id="SSF48350">
    <property type="entry name" value="GTPase activation domain, GAP"/>
    <property type="match status" value="1"/>
</dbReference>
<dbReference type="GO" id="GO:0007165">
    <property type="term" value="P:signal transduction"/>
    <property type="evidence" value="ECO:0007669"/>
    <property type="project" value="InterPro"/>
</dbReference>
<dbReference type="Proteomes" id="UP001165289">
    <property type="component" value="Unassembled WGS sequence"/>
</dbReference>
<dbReference type="InterPro" id="IPR008936">
    <property type="entry name" value="Rho_GTPase_activation_prot"/>
</dbReference>
<dbReference type="Gene3D" id="3.60.10.10">
    <property type="entry name" value="Endonuclease/exonuclease/phosphatase"/>
    <property type="match status" value="1"/>
</dbReference>
<dbReference type="InterPro" id="IPR000198">
    <property type="entry name" value="RhoGAP_dom"/>
</dbReference>
<comment type="subcellular location">
    <subcellularLocation>
        <location evidence="2">Cytoplasmic vesicle</location>
        <location evidence="2">Phagosome membrane</location>
    </subcellularLocation>
    <subcellularLocation>
        <location evidence="1">Early endosome membrane</location>
    </subcellularLocation>
</comment>
<reference evidence="6 7" key="1">
    <citation type="journal article" date="2023" name="BMC Biol.">
        <title>The compact genome of the sponge Oopsacas minuta (Hexactinellida) is lacking key metazoan core genes.</title>
        <authorList>
            <person name="Santini S."/>
            <person name="Schenkelaars Q."/>
            <person name="Jourda C."/>
            <person name="Duchesne M."/>
            <person name="Belahbib H."/>
            <person name="Rocher C."/>
            <person name="Selva M."/>
            <person name="Riesgo A."/>
            <person name="Vervoort M."/>
            <person name="Leys S.P."/>
            <person name="Kodjabachian L."/>
            <person name="Le Bivic A."/>
            <person name="Borchiellini C."/>
            <person name="Claverie J.M."/>
            <person name="Renard E."/>
        </authorList>
    </citation>
    <scope>NUCLEOTIDE SEQUENCE [LARGE SCALE GENOMIC DNA]</scope>
    <source>
        <strain evidence="6">SPO-2</strain>
    </source>
</reference>
<evidence type="ECO:0000256" key="4">
    <source>
        <dbReference type="ARBA" id="ARBA00023329"/>
    </source>
</evidence>
<dbReference type="SMART" id="SM00128">
    <property type="entry name" value="IPPc"/>
    <property type="match status" value="1"/>
</dbReference>
<dbReference type="PANTHER" id="PTHR11200:SF300">
    <property type="entry name" value="TYPE II INOSITOL 1,4,5-TRISPHOSPHATE 5-PHOSPHATASE"/>
    <property type="match status" value="1"/>
</dbReference>
<dbReference type="Gene3D" id="1.10.555.10">
    <property type="entry name" value="Rho GTPase activation protein"/>
    <property type="match status" value="1"/>
</dbReference>
<organism evidence="6 7">
    <name type="scientific">Oopsacas minuta</name>
    <dbReference type="NCBI Taxonomy" id="111878"/>
    <lineage>
        <taxon>Eukaryota</taxon>
        <taxon>Metazoa</taxon>
        <taxon>Porifera</taxon>
        <taxon>Hexactinellida</taxon>
        <taxon>Hexasterophora</taxon>
        <taxon>Lyssacinosida</taxon>
        <taxon>Leucopsacidae</taxon>
        <taxon>Oopsacas</taxon>
    </lineage>
</organism>